<evidence type="ECO:0000259" key="3">
    <source>
        <dbReference type="Pfam" id="PF16344"/>
    </source>
</evidence>
<dbReference type="InterPro" id="IPR012373">
    <property type="entry name" value="Ferrdict_sens_TM"/>
</dbReference>
<accession>A0A6C0GRI4</accession>
<gene>
    <name evidence="4" type="ORF">GXP67_30530</name>
</gene>
<dbReference type="Pfam" id="PF04773">
    <property type="entry name" value="FecR"/>
    <property type="match status" value="1"/>
</dbReference>
<dbReference type="PANTHER" id="PTHR30273">
    <property type="entry name" value="PERIPLASMIC SIGNAL SENSOR AND SIGMA FACTOR ACTIVATOR FECR-RELATED"/>
    <property type="match status" value="1"/>
</dbReference>
<feature type="domain" description="FecR protein" evidence="2">
    <location>
        <begin position="132"/>
        <end position="227"/>
    </location>
</feature>
<dbReference type="Proteomes" id="UP000480178">
    <property type="component" value="Chromosome"/>
</dbReference>
<feature type="domain" description="Protein FecR C-terminal" evidence="3">
    <location>
        <begin position="273"/>
        <end position="337"/>
    </location>
</feature>
<dbReference type="PIRSF" id="PIRSF018266">
    <property type="entry name" value="FecR"/>
    <property type="match status" value="1"/>
</dbReference>
<keyword evidence="1" id="KW-0472">Membrane</keyword>
<dbReference type="GO" id="GO:0016989">
    <property type="term" value="F:sigma factor antagonist activity"/>
    <property type="evidence" value="ECO:0007669"/>
    <property type="project" value="TreeGrafter"/>
</dbReference>
<dbReference type="Gene3D" id="2.60.120.1440">
    <property type="match status" value="1"/>
</dbReference>
<dbReference type="AlphaFoldDB" id="A0A6C0GRI4"/>
<reference evidence="4 5" key="1">
    <citation type="submission" date="2020-01" db="EMBL/GenBank/DDBJ databases">
        <authorList>
            <person name="Kim M.K."/>
        </authorList>
    </citation>
    <scope>NUCLEOTIDE SEQUENCE [LARGE SCALE GENOMIC DNA]</scope>
    <source>
        <strain evidence="4 5">172606-1</strain>
    </source>
</reference>
<dbReference type="RefSeq" id="WP_162446654.1">
    <property type="nucleotide sequence ID" value="NZ_CP048222.1"/>
</dbReference>
<keyword evidence="1" id="KW-1133">Transmembrane helix</keyword>
<evidence type="ECO:0000259" key="2">
    <source>
        <dbReference type="Pfam" id="PF04773"/>
    </source>
</evidence>
<evidence type="ECO:0000313" key="5">
    <source>
        <dbReference type="Proteomes" id="UP000480178"/>
    </source>
</evidence>
<organism evidence="4 5">
    <name type="scientific">Rhodocytophaga rosea</name>
    <dbReference type="NCBI Taxonomy" id="2704465"/>
    <lineage>
        <taxon>Bacteria</taxon>
        <taxon>Pseudomonadati</taxon>
        <taxon>Bacteroidota</taxon>
        <taxon>Cytophagia</taxon>
        <taxon>Cytophagales</taxon>
        <taxon>Rhodocytophagaceae</taxon>
        <taxon>Rhodocytophaga</taxon>
    </lineage>
</organism>
<dbReference type="EMBL" id="CP048222">
    <property type="protein sequence ID" value="QHT70679.1"/>
    <property type="molecule type" value="Genomic_DNA"/>
</dbReference>
<evidence type="ECO:0000313" key="4">
    <source>
        <dbReference type="EMBL" id="QHT70679.1"/>
    </source>
</evidence>
<proteinExistence type="predicted"/>
<protein>
    <submittedName>
        <fullName evidence="4">DUF4974 domain-containing protein</fullName>
    </submittedName>
</protein>
<keyword evidence="1" id="KW-0812">Transmembrane</keyword>
<dbReference type="Pfam" id="PF16344">
    <property type="entry name" value="FecR_C"/>
    <property type="match status" value="1"/>
</dbReference>
<dbReference type="InterPro" id="IPR032508">
    <property type="entry name" value="FecR_C"/>
</dbReference>
<dbReference type="KEGG" id="rhoz:GXP67_30530"/>
<feature type="transmembrane region" description="Helical" evidence="1">
    <location>
        <begin position="103"/>
        <end position="123"/>
    </location>
</feature>
<dbReference type="PANTHER" id="PTHR30273:SF2">
    <property type="entry name" value="PROTEIN FECR"/>
    <property type="match status" value="1"/>
</dbReference>
<dbReference type="Gene3D" id="3.55.50.30">
    <property type="match status" value="1"/>
</dbReference>
<name>A0A6C0GRI4_9BACT</name>
<dbReference type="InterPro" id="IPR006860">
    <property type="entry name" value="FecR"/>
</dbReference>
<sequence length="345" mass="40047">MEYLDYLLEDFLVDEQFQQWVLFPDKNSSRFWENWLQQYPEKQPLVENARQILKKMALQENPLVDNSRIDKLWQRIETTRKREYNTPVAISSKPKPIWLLSRYQRIAAVCTILLTGILLYYVVFRPAEMIEYKTAYGKTRSLVLPDQSMVMLNSNSTIRYAAEWDQDEPRQVWVEGEAYFSVVHTHNHQKFLVKTTSGMDVEVLGTAFNVKNRKSGTQVILQSGKVKLLIQQKEATRQVLMDPSESVELANTASGYVKKRVDPQQFLSWTQNKLIFKNTSIAQIKTILEETYGLTVSIPDTSLLNQKITGSVPSNSIESILFVLSESFNYTIIKEKNQLVFLKKQ</sequence>
<evidence type="ECO:0000256" key="1">
    <source>
        <dbReference type="SAM" id="Phobius"/>
    </source>
</evidence>
<keyword evidence="5" id="KW-1185">Reference proteome</keyword>